<keyword evidence="1" id="KW-0677">Repeat</keyword>
<feature type="region of interest" description="Disordered" evidence="4">
    <location>
        <begin position="507"/>
        <end position="590"/>
    </location>
</feature>
<dbReference type="InterPro" id="IPR035979">
    <property type="entry name" value="RBD_domain_sf"/>
</dbReference>
<feature type="region of interest" description="Disordered" evidence="4">
    <location>
        <begin position="71"/>
        <end position="95"/>
    </location>
</feature>
<comment type="caution">
    <text evidence="6">The sequence shown here is derived from an EMBL/GenBank/DDBJ whole genome shotgun (WGS) entry which is preliminary data.</text>
</comment>
<dbReference type="InterPro" id="IPR007201">
    <property type="entry name" value="Mei2-like_Rrm_C"/>
</dbReference>
<dbReference type="Pfam" id="PF04059">
    <property type="entry name" value="RRM_2"/>
    <property type="match status" value="2"/>
</dbReference>
<feature type="compositionally biased region" description="Basic and acidic residues" evidence="4">
    <location>
        <begin position="76"/>
        <end position="95"/>
    </location>
</feature>
<name>A0A813LMK9_POLGL</name>
<feature type="region of interest" description="Disordered" evidence="4">
    <location>
        <begin position="919"/>
        <end position="940"/>
    </location>
</feature>
<dbReference type="InterPro" id="IPR012677">
    <property type="entry name" value="Nucleotide-bd_a/b_plait_sf"/>
</dbReference>
<evidence type="ECO:0000259" key="5">
    <source>
        <dbReference type="PROSITE" id="PS50102"/>
    </source>
</evidence>
<dbReference type="SMART" id="SM00360">
    <property type="entry name" value="RRM"/>
    <property type="match status" value="2"/>
</dbReference>
<dbReference type="PANTHER" id="PTHR24012">
    <property type="entry name" value="RNA BINDING PROTEIN"/>
    <property type="match status" value="1"/>
</dbReference>
<feature type="region of interest" description="Disordered" evidence="4">
    <location>
        <begin position="393"/>
        <end position="422"/>
    </location>
</feature>
<evidence type="ECO:0000313" key="6">
    <source>
        <dbReference type="EMBL" id="CAE8733672.1"/>
    </source>
</evidence>
<sequence>MPMSCLVCRGRTADDCCLCYPHLSARGCSRESSMFVSLRPEDKACLADQRLMPLGNSFMNESGITGRCHTPGAEMSPERCDPSLKTKQDGKSPDCVERFEPRRIKRRHSFGGYASCSHKDTVQSYLDEAYESEASLWSEECDGSEAWPEDPVASSLPSKRAEEDDLRCEEDQPSVELMPGCSTQEEAWPDTDDERIADGDDEQKETLSWSLSLLPALRAEHQADMDPMSPTGYESRNPLGHHVPAGQASHDGWSNYSPCSRLSPLATGDTADGNFGVPATSPSPIHFGVPVAHGFGLEGLNTCSGSPVRSGCGGSNFDAVPDFSPKGIHGGFGHTDTFFTTSVALGRAHELHAVHSLPHLPQFQQSQTAVHAVHSIPHLPLFQHSQTLPAPLMTEQQQQQHAQPSQWQQHWQPAQSQLPAEVPHTQDIHQAPHSAHMHHMMQTPHVPQVQPFDAHHVSLMSQMQYGNSPQHQQTQMSVQHLQQSPQQIMQQQQQMVQLEMQRHIQQQLQHNRPTQTMQQMQQHQHTHYHSQHQHLAGGHPLQTTPQHFQCPQPGPHPQHGQVQEFPHKMPLTPPLPCDQEASRPMPALQAPIGSHPCGGIATATGRAALGAAAGLAAAGPAPQVGDPNKAEPLESEPVTTLMLRNLPKELTQPGLLEELDRSGFAELYDFVYMPGSFDAKEGKGYAFVNFSTTAAAGALVGAWHRSRRCGVREDAPALNISPAALQGFAVNVQKWAVPRMNRIRNPGLRPFVKGRMDQASRDPASEPGCYEDTSDRQGSGQSVQAGPIGAKGNDVGPDDRTCFAEAIRSSRKSKAPVGCGPVADKSSSCSSSSPASTVATTPSALSLAASLTSSSEDSPCSAGVVTSVARSGCYSQMSSFLRKPSTVLKLESALCMPESQTSQFAKNRSYPTLLGAFRRASDEKVEESRKPEGGLPSPLLRSPQQLQLATALGPVPQWHGSGSVQSSDIRPTMPAIQQAEGAQHGPETDRPSRGKLVTGILAAGMHTAIATGRAALGAAAGLAAAGPAPQVGDPNKGEPLESEPVTTLMLRNLPKELTQPGLLEELDRSGFAELYDFVYMPGSFDAKEGKGYAFVNFSTTAAAGALVGAWHRSRRCGVREDAPALNISPAALQGFAVNVQKWAVPRMNRIRNPGLRPFVKGRTDQASRDPASEPGCFLHSADCYSV</sequence>
<organism evidence="6 7">
    <name type="scientific">Polarella glacialis</name>
    <name type="common">Dinoflagellate</name>
    <dbReference type="NCBI Taxonomy" id="89957"/>
    <lineage>
        <taxon>Eukaryota</taxon>
        <taxon>Sar</taxon>
        <taxon>Alveolata</taxon>
        <taxon>Dinophyceae</taxon>
        <taxon>Suessiales</taxon>
        <taxon>Suessiaceae</taxon>
        <taxon>Polarella</taxon>
    </lineage>
</organism>
<evidence type="ECO:0000313" key="7">
    <source>
        <dbReference type="Proteomes" id="UP000626109"/>
    </source>
</evidence>
<evidence type="ECO:0000256" key="3">
    <source>
        <dbReference type="PROSITE-ProRule" id="PRU00176"/>
    </source>
</evidence>
<feature type="domain" description="RRM" evidence="5">
    <location>
        <begin position="1046"/>
        <end position="1140"/>
    </location>
</feature>
<feature type="region of interest" description="Disordered" evidence="4">
    <location>
        <begin position="746"/>
        <end position="800"/>
    </location>
</feature>
<feature type="compositionally biased region" description="Polar residues" evidence="4">
    <location>
        <begin position="466"/>
        <end position="478"/>
    </location>
</feature>
<protein>
    <recommendedName>
        <fullName evidence="5">RRM domain-containing protein</fullName>
    </recommendedName>
</protein>
<dbReference type="Gene3D" id="3.30.70.330">
    <property type="match status" value="2"/>
</dbReference>
<dbReference type="SUPFAM" id="SSF54928">
    <property type="entry name" value="RNA-binding domain, RBD"/>
    <property type="match status" value="2"/>
</dbReference>
<reference evidence="6" key="1">
    <citation type="submission" date="2021-02" db="EMBL/GenBank/DDBJ databases">
        <authorList>
            <person name="Dougan E. K."/>
            <person name="Rhodes N."/>
            <person name="Thang M."/>
            <person name="Chan C."/>
        </authorList>
    </citation>
    <scope>NUCLEOTIDE SEQUENCE</scope>
</reference>
<dbReference type="GO" id="GO:0003723">
    <property type="term" value="F:RNA binding"/>
    <property type="evidence" value="ECO:0007669"/>
    <property type="project" value="UniProtKB-UniRule"/>
</dbReference>
<proteinExistence type="predicted"/>
<feature type="domain" description="RRM" evidence="5">
    <location>
        <begin position="639"/>
        <end position="733"/>
    </location>
</feature>
<accession>A0A813LMK9</accession>
<feature type="region of interest" description="Disordered" evidence="4">
    <location>
        <begin position="813"/>
        <end position="838"/>
    </location>
</feature>
<dbReference type="InterPro" id="IPR000504">
    <property type="entry name" value="RRM_dom"/>
</dbReference>
<feature type="region of interest" description="Disordered" evidence="4">
    <location>
        <begin position="466"/>
        <end position="487"/>
    </location>
</feature>
<feature type="compositionally biased region" description="Low complexity" evidence="4">
    <location>
        <begin position="396"/>
        <end position="417"/>
    </location>
</feature>
<feature type="compositionally biased region" description="Low complexity" evidence="4">
    <location>
        <begin position="514"/>
        <end position="523"/>
    </location>
</feature>
<feature type="region of interest" description="Disordered" evidence="4">
    <location>
        <begin position="140"/>
        <end position="204"/>
    </location>
</feature>
<feature type="compositionally biased region" description="Acidic residues" evidence="4">
    <location>
        <begin position="187"/>
        <end position="203"/>
    </location>
</feature>
<evidence type="ECO:0000256" key="4">
    <source>
        <dbReference type="SAM" id="MobiDB-lite"/>
    </source>
</evidence>
<evidence type="ECO:0000256" key="1">
    <source>
        <dbReference type="ARBA" id="ARBA00022737"/>
    </source>
</evidence>
<dbReference type="PROSITE" id="PS50102">
    <property type="entry name" value="RRM"/>
    <property type="match status" value="2"/>
</dbReference>
<evidence type="ECO:0000256" key="2">
    <source>
        <dbReference type="ARBA" id="ARBA00022884"/>
    </source>
</evidence>
<feature type="compositionally biased region" description="Low complexity" evidence="4">
    <location>
        <begin position="826"/>
        <end position="838"/>
    </location>
</feature>
<keyword evidence="2 3" id="KW-0694">RNA-binding</keyword>
<dbReference type="Proteomes" id="UP000626109">
    <property type="component" value="Unassembled WGS sequence"/>
</dbReference>
<dbReference type="AlphaFoldDB" id="A0A813LMK9"/>
<feature type="compositionally biased region" description="Basic and acidic residues" evidence="4">
    <location>
        <begin position="919"/>
        <end position="932"/>
    </location>
</feature>
<feature type="compositionally biased region" description="Acidic residues" evidence="4">
    <location>
        <begin position="163"/>
        <end position="173"/>
    </location>
</feature>
<feature type="compositionally biased region" description="Basic and acidic residues" evidence="4">
    <location>
        <begin position="754"/>
        <end position="764"/>
    </location>
</feature>
<dbReference type="EMBL" id="CAJNNW010036370">
    <property type="protein sequence ID" value="CAE8733672.1"/>
    <property type="molecule type" value="Genomic_DNA"/>
</dbReference>
<gene>
    <name evidence="6" type="ORF">PGLA2088_LOCUS46936</name>
</gene>
<feature type="region of interest" description="Disordered" evidence="4">
    <location>
        <begin position="229"/>
        <end position="249"/>
    </location>
</feature>
<feature type="compositionally biased region" description="Low complexity" evidence="4">
    <location>
        <begin position="545"/>
        <end position="561"/>
    </location>
</feature>